<comment type="caution">
    <text evidence="2">The sequence shown here is derived from an EMBL/GenBank/DDBJ whole genome shotgun (WGS) entry which is preliminary data.</text>
</comment>
<name>A0A7W8M645_9FIRM</name>
<gene>
    <name evidence="2" type="ORF">HNP82_002730</name>
</gene>
<dbReference type="SUPFAM" id="SSF52266">
    <property type="entry name" value="SGNH hydrolase"/>
    <property type="match status" value="1"/>
</dbReference>
<proteinExistence type="predicted"/>
<dbReference type="GO" id="GO:0004622">
    <property type="term" value="F:phosphatidylcholine lysophospholipase activity"/>
    <property type="evidence" value="ECO:0007669"/>
    <property type="project" value="TreeGrafter"/>
</dbReference>
<dbReference type="PANTHER" id="PTHR30383">
    <property type="entry name" value="THIOESTERASE 1/PROTEASE 1/LYSOPHOSPHOLIPASE L1"/>
    <property type="match status" value="1"/>
</dbReference>
<evidence type="ECO:0000313" key="3">
    <source>
        <dbReference type="Proteomes" id="UP000543642"/>
    </source>
</evidence>
<reference evidence="2 3" key="1">
    <citation type="submission" date="2020-08" db="EMBL/GenBank/DDBJ databases">
        <title>Genomic Encyclopedia of Type Strains, Phase IV (KMG-IV): sequencing the most valuable type-strain genomes for metagenomic binning, comparative biology and taxonomic classification.</title>
        <authorList>
            <person name="Goeker M."/>
        </authorList>
    </citation>
    <scope>NUCLEOTIDE SEQUENCE [LARGE SCALE GENOMIC DNA]</scope>
    <source>
        <strain evidence="2 3">DSM 106146</strain>
    </source>
</reference>
<dbReference type="AlphaFoldDB" id="A0A7W8M645"/>
<accession>A0A7W8M645</accession>
<keyword evidence="3" id="KW-1185">Reference proteome</keyword>
<protein>
    <submittedName>
        <fullName evidence="2">Lysophospholipase L1-like esterase</fullName>
    </submittedName>
</protein>
<dbReference type="PANTHER" id="PTHR30383:SF5">
    <property type="entry name" value="SGNH HYDROLASE-TYPE ESTERASE DOMAIN-CONTAINING PROTEIN"/>
    <property type="match status" value="1"/>
</dbReference>
<dbReference type="Pfam" id="PF13472">
    <property type="entry name" value="Lipase_GDSL_2"/>
    <property type="match status" value="1"/>
</dbReference>
<organism evidence="2 3">
    <name type="scientific">Catenibacillus scindens</name>
    <dbReference type="NCBI Taxonomy" id="673271"/>
    <lineage>
        <taxon>Bacteria</taxon>
        <taxon>Bacillati</taxon>
        <taxon>Bacillota</taxon>
        <taxon>Clostridia</taxon>
        <taxon>Lachnospirales</taxon>
        <taxon>Lachnospiraceae</taxon>
        <taxon>Catenibacillus</taxon>
    </lineage>
</organism>
<dbReference type="InterPro" id="IPR013830">
    <property type="entry name" value="SGNH_hydro"/>
</dbReference>
<dbReference type="InterPro" id="IPR036514">
    <property type="entry name" value="SGNH_hydro_sf"/>
</dbReference>
<dbReference type="RefSeq" id="WP_183775555.1">
    <property type="nucleotide sequence ID" value="NZ_CAWVEG010000217.1"/>
</dbReference>
<dbReference type="Proteomes" id="UP000543642">
    <property type="component" value="Unassembled WGS sequence"/>
</dbReference>
<feature type="domain" description="SGNH hydrolase-type esterase" evidence="1">
    <location>
        <begin position="67"/>
        <end position="267"/>
    </location>
</feature>
<evidence type="ECO:0000313" key="2">
    <source>
        <dbReference type="EMBL" id="MBB5265584.1"/>
    </source>
</evidence>
<dbReference type="EMBL" id="JACHFW010000012">
    <property type="protein sequence ID" value="MBB5265584.1"/>
    <property type="molecule type" value="Genomic_DNA"/>
</dbReference>
<dbReference type="InterPro" id="IPR051532">
    <property type="entry name" value="Ester_Hydrolysis_Enzymes"/>
</dbReference>
<dbReference type="Gene3D" id="3.40.50.1110">
    <property type="entry name" value="SGNH hydrolase"/>
    <property type="match status" value="1"/>
</dbReference>
<evidence type="ECO:0000259" key="1">
    <source>
        <dbReference type="Pfam" id="PF13472"/>
    </source>
</evidence>
<sequence length="278" mass="31200">MMKTQFTTEEKYAKAYLELTQSVCCTGEVYPERFKKIMWQNRGTAAMFGPFSMPEDGLELKNPLIVAVGDSVTAGHFEPLITPEEMERRFKAGIVNPDEPGEVTDVLSSYVDRFRQKLVEKYEQTSVSVINSGIAGDTILGIERRLDRDVLRYQPDLVIVNASLNWREDCGSNEDYYTALKAVTSRIKNETRADIILMTPNTALPTPFDHPHSTLDERVEIIRQVAKELSVCLADLYKVWNAYIDAGYPVEALLANGANHPSAVGHEGFAIGLMQLFK</sequence>